<proteinExistence type="predicted"/>
<gene>
    <name evidence="1" type="ORF">VNO77_22493</name>
</gene>
<evidence type="ECO:0000313" key="2">
    <source>
        <dbReference type="Proteomes" id="UP001367508"/>
    </source>
</evidence>
<protein>
    <submittedName>
        <fullName evidence="1">Uncharacterized protein</fullName>
    </submittedName>
</protein>
<name>A0AAN9L7X3_CANGL</name>
<evidence type="ECO:0000313" key="1">
    <source>
        <dbReference type="EMBL" id="KAK7328388.1"/>
    </source>
</evidence>
<dbReference type="Proteomes" id="UP001367508">
    <property type="component" value="Unassembled WGS sequence"/>
</dbReference>
<keyword evidence="2" id="KW-1185">Reference proteome</keyword>
<comment type="caution">
    <text evidence="1">The sequence shown here is derived from an EMBL/GenBank/DDBJ whole genome shotgun (WGS) entry which is preliminary data.</text>
</comment>
<dbReference type="AlphaFoldDB" id="A0AAN9L7X3"/>
<accession>A0AAN9L7X3</accession>
<reference evidence="1 2" key="1">
    <citation type="submission" date="2024-01" db="EMBL/GenBank/DDBJ databases">
        <title>The genomes of 5 underutilized Papilionoideae crops provide insights into root nodulation and disease resistanc.</title>
        <authorList>
            <person name="Jiang F."/>
        </authorList>
    </citation>
    <scope>NUCLEOTIDE SEQUENCE [LARGE SCALE GENOMIC DNA]</scope>
    <source>
        <strain evidence="1">LVBAO_FW01</strain>
        <tissue evidence="1">Leaves</tissue>
    </source>
</reference>
<organism evidence="1 2">
    <name type="scientific">Canavalia gladiata</name>
    <name type="common">Sword bean</name>
    <name type="synonym">Dolichos gladiatus</name>
    <dbReference type="NCBI Taxonomy" id="3824"/>
    <lineage>
        <taxon>Eukaryota</taxon>
        <taxon>Viridiplantae</taxon>
        <taxon>Streptophyta</taxon>
        <taxon>Embryophyta</taxon>
        <taxon>Tracheophyta</taxon>
        <taxon>Spermatophyta</taxon>
        <taxon>Magnoliopsida</taxon>
        <taxon>eudicotyledons</taxon>
        <taxon>Gunneridae</taxon>
        <taxon>Pentapetalae</taxon>
        <taxon>rosids</taxon>
        <taxon>fabids</taxon>
        <taxon>Fabales</taxon>
        <taxon>Fabaceae</taxon>
        <taxon>Papilionoideae</taxon>
        <taxon>50 kb inversion clade</taxon>
        <taxon>NPAAA clade</taxon>
        <taxon>indigoferoid/millettioid clade</taxon>
        <taxon>Phaseoleae</taxon>
        <taxon>Canavalia</taxon>
    </lineage>
</organism>
<sequence length="218" mass="24826">MRVHVLQFVGVLRSYLGDLSVTKLLKDPQKARHRLPLLNRRVTLIDVGSTKAEQHLVHDNSCILGLAIRVSLMHGTMEDVADLHSILQPFQKQTTEALTLIADHASEDAPNSTYIMGVYIGFDLTTWNTVSALLTLSSISDSLSKISDQQKIIIAKVVQMNQLRYPWYRESEQRREQGDDLNRERPQEALKVREDFLELEKEIQIQGASPKLRIIKKS</sequence>
<dbReference type="EMBL" id="JAYMYQ010000005">
    <property type="protein sequence ID" value="KAK7328388.1"/>
    <property type="molecule type" value="Genomic_DNA"/>
</dbReference>